<gene>
    <name evidence="1" type="ORF">F6B93_01960</name>
</gene>
<dbReference type="RefSeq" id="WP_211697486.1">
    <property type="nucleotide sequence ID" value="NZ_CP046600.1"/>
</dbReference>
<dbReference type="KEGG" id="mspg:F6B93_01960"/>
<organism evidence="1 2">
    <name type="scientific">Mycobacterium spongiae</name>
    <dbReference type="NCBI Taxonomy" id="886343"/>
    <lineage>
        <taxon>Bacteria</taxon>
        <taxon>Bacillati</taxon>
        <taxon>Actinomycetota</taxon>
        <taxon>Actinomycetes</taxon>
        <taxon>Mycobacteriales</taxon>
        <taxon>Mycobacteriaceae</taxon>
        <taxon>Mycobacterium</taxon>
    </lineage>
</organism>
<keyword evidence="2" id="KW-1185">Reference proteome</keyword>
<dbReference type="Proteomes" id="UP000682202">
    <property type="component" value="Chromosome"/>
</dbReference>
<accession>A0A975JVC4</accession>
<reference evidence="1" key="1">
    <citation type="submission" date="2019-12" db="EMBL/GenBank/DDBJ databases">
        <title>Mycobacterium spongiae sp. nov.</title>
        <authorList>
            <person name="Stinear T."/>
        </authorList>
    </citation>
    <scope>NUCLEOTIDE SEQUENCE</scope>
    <source>
        <strain evidence="1">FSD4b-SM</strain>
    </source>
</reference>
<sequence length="163" mass="17990">MTMTTIRRPWLFVLIATVFVVCGAAATVVIVRQNTDTNPPAEDCAIVERLAQDWKVRAAANTATTGSEERDPSSVFHRWSVMSDKARAGADAVSTPALRQDLNKWADGFALFAQLQRDAIQQPFEVGWQPGELADLNEAGDLIYDTANDLRQMCPNGWPFPQP</sequence>
<evidence type="ECO:0000313" key="1">
    <source>
        <dbReference type="EMBL" id="QUR66005.1"/>
    </source>
</evidence>
<evidence type="ECO:0000313" key="2">
    <source>
        <dbReference type="Proteomes" id="UP000682202"/>
    </source>
</evidence>
<protein>
    <submittedName>
        <fullName evidence="1">Uncharacterized protein</fullName>
    </submittedName>
</protein>
<name>A0A975JVC4_9MYCO</name>
<dbReference type="EMBL" id="CP046600">
    <property type="protein sequence ID" value="QUR66005.1"/>
    <property type="molecule type" value="Genomic_DNA"/>
</dbReference>
<proteinExistence type="predicted"/>
<dbReference type="AlphaFoldDB" id="A0A975JVC4"/>